<dbReference type="Pfam" id="PF07486">
    <property type="entry name" value="Hydrolase_2"/>
    <property type="match status" value="1"/>
</dbReference>
<feature type="domain" description="Cell wall hydrolase SleB" evidence="1">
    <location>
        <begin position="37"/>
        <end position="135"/>
    </location>
</feature>
<protein>
    <submittedName>
        <fullName evidence="2">Cell wall hydrolase</fullName>
    </submittedName>
</protein>
<organism evidence="2 3">
    <name type="scientific">Tepidibacter hydrothermalis</name>
    <dbReference type="NCBI Taxonomy" id="3036126"/>
    <lineage>
        <taxon>Bacteria</taxon>
        <taxon>Bacillati</taxon>
        <taxon>Bacillota</taxon>
        <taxon>Clostridia</taxon>
        <taxon>Peptostreptococcales</taxon>
        <taxon>Peptostreptococcaceae</taxon>
        <taxon>Tepidibacter</taxon>
    </lineage>
</organism>
<dbReference type="InterPro" id="IPR042047">
    <property type="entry name" value="SleB_dom1"/>
</dbReference>
<proteinExistence type="predicted"/>
<dbReference type="RefSeq" id="WP_277730607.1">
    <property type="nucleotide sequence ID" value="NZ_CP120733.1"/>
</dbReference>
<evidence type="ECO:0000259" key="1">
    <source>
        <dbReference type="Pfam" id="PF07486"/>
    </source>
</evidence>
<dbReference type="EMBL" id="CP120733">
    <property type="protein sequence ID" value="WFD08699.1"/>
    <property type="molecule type" value="Genomic_DNA"/>
</dbReference>
<accession>A0ABY8EA62</accession>
<evidence type="ECO:0000313" key="3">
    <source>
        <dbReference type="Proteomes" id="UP001222800"/>
    </source>
</evidence>
<keyword evidence="3" id="KW-1185">Reference proteome</keyword>
<sequence>MGYNYGEPLSDKYGLLEFYGRDSIDLLARMIFSEARGESWKGKQAVAHVAKNRKKHPSDFGDTYEKVLLDPGQFKGMDKLDARKPDTSLQSWHDSLYIAQNIDSQYNPIGNRLYFGTSYPSRATDVIQIGNHYFYNMKWI</sequence>
<evidence type="ECO:0000313" key="2">
    <source>
        <dbReference type="EMBL" id="WFD08699.1"/>
    </source>
</evidence>
<dbReference type="Proteomes" id="UP001222800">
    <property type="component" value="Chromosome"/>
</dbReference>
<keyword evidence="2" id="KW-0378">Hydrolase</keyword>
<gene>
    <name evidence="2" type="ORF">P4S50_09830</name>
</gene>
<name>A0ABY8EA62_9FIRM</name>
<dbReference type="InterPro" id="IPR011105">
    <property type="entry name" value="Cell_wall_hydrolase_SleB"/>
</dbReference>
<reference evidence="2 3" key="1">
    <citation type="submission" date="2023-03" db="EMBL/GenBank/DDBJ databases">
        <title>Complete genome sequence of Tepidibacter sp. SWIR-1, isolated from a deep-sea hydrothermal vent.</title>
        <authorList>
            <person name="Li X."/>
        </authorList>
    </citation>
    <scope>NUCLEOTIDE SEQUENCE [LARGE SCALE GENOMIC DNA]</scope>
    <source>
        <strain evidence="2 3">SWIR-1</strain>
    </source>
</reference>
<dbReference type="GO" id="GO:0016787">
    <property type="term" value="F:hydrolase activity"/>
    <property type="evidence" value="ECO:0007669"/>
    <property type="project" value="UniProtKB-KW"/>
</dbReference>
<dbReference type="Gene3D" id="1.10.10.2520">
    <property type="entry name" value="Cell wall hydrolase SleB, domain 1"/>
    <property type="match status" value="1"/>
</dbReference>